<evidence type="ECO:0000256" key="1">
    <source>
        <dbReference type="ARBA" id="ARBA00000085"/>
    </source>
</evidence>
<evidence type="ECO:0000259" key="17">
    <source>
        <dbReference type="PROSITE" id="PS50109"/>
    </source>
</evidence>
<keyword evidence="21" id="KW-1185">Reference proteome</keyword>
<dbReference type="InterPro" id="IPR003661">
    <property type="entry name" value="HisK_dim/P_dom"/>
</dbReference>
<evidence type="ECO:0000256" key="15">
    <source>
        <dbReference type="ARBA" id="ARBA00024827"/>
    </source>
</evidence>
<dbReference type="InterPro" id="IPR000014">
    <property type="entry name" value="PAS"/>
</dbReference>
<dbReference type="AlphaFoldDB" id="A0A848FCD1"/>
<dbReference type="InterPro" id="IPR013655">
    <property type="entry name" value="PAS_fold_3"/>
</dbReference>
<dbReference type="InterPro" id="IPR004358">
    <property type="entry name" value="Sig_transdc_His_kin-like_C"/>
</dbReference>
<dbReference type="Pfam" id="PF08448">
    <property type="entry name" value="PAS_4"/>
    <property type="match status" value="1"/>
</dbReference>
<keyword evidence="9" id="KW-0808">Transferase</keyword>
<dbReference type="GO" id="GO:0046983">
    <property type="term" value="F:protein dimerization activity"/>
    <property type="evidence" value="ECO:0007669"/>
    <property type="project" value="InterPro"/>
</dbReference>
<dbReference type="GO" id="GO:0005524">
    <property type="term" value="F:ATP binding"/>
    <property type="evidence" value="ECO:0007669"/>
    <property type="project" value="UniProtKB-KW"/>
</dbReference>
<dbReference type="Pfam" id="PF01590">
    <property type="entry name" value="GAF"/>
    <property type="match status" value="1"/>
</dbReference>
<keyword evidence="8" id="KW-0597">Phosphoprotein</keyword>
<feature type="domain" description="Histidine kinase" evidence="17">
    <location>
        <begin position="618"/>
        <end position="817"/>
    </location>
</feature>
<evidence type="ECO:0000256" key="10">
    <source>
        <dbReference type="ARBA" id="ARBA00022723"/>
    </source>
</evidence>
<dbReference type="InterPro" id="IPR036890">
    <property type="entry name" value="HATPase_C_sf"/>
</dbReference>
<dbReference type="CDD" id="cd00075">
    <property type="entry name" value="HATPase"/>
    <property type="match status" value="1"/>
</dbReference>
<keyword evidence="6" id="KW-0004">4Fe-4S</keyword>
<keyword evidence="14" id="KW-0411">Iron-sulfur</keyword>
<sequence>MDTDRSDSIDRGWPFAEGDMAQRVRGHDWAATPLGPLGQWPASLRTSVQTVLAHPWPTLLLWGPQLIPICNDAYRALMGLEPPAGLGQPLQACWPELWPRHAPICERVWQGESVVVQDILFPVTRPGRVEEAWFSLSYSPVRNEAGRVAGVWLTVVEATRRLRAEAALRESQARQAFLLRLSDALRPLADPVAVQAEAARVLGEHLGAVRVLYGEVSADGTELVVERNFVASGAAVLSGRFRMADFGPSLVAALQQGRSIAVADVAAAPALSAGEREAYAALGIAALVGVPLIKGGRFVANLNVHHAVPHAWTPAELALIEETAQRTWAAVEHARAEGALRRSEERWRALSAATADVIYRMGPDWTEMRALQGRGFLADLYAPTSDWLPQYIEPQDRDTVRQAIEQAIRHKAVFELEHRVRRADGSIGWTLSRAVPLLDAQGEIREWIGAARDITERKRAEAAQRDSEAQMRAIANLVPDLLWRSNAQGEVQWYSERWFEYTGQSPQAARGQGWADVLHPEDVPETLRQWREASLTGQPYVREHRLRRHDGEYRWFLTRAAPLRDRAGGMTLWYGSATDIHEQRGARELLEQRVAERAQALRELLLHVETLQDDERRRIARELHDSLGQFLSSLGLSCSGLRNTCTDPATREKLEQLHEQVLRLDRELDRIIFVLRPTALEDCGLGEGVAAYVRTWSELTGVTVDLELLGLDHDRLPTQVEAAVFRVVQEALTNVAKYAQASQVSVSLVRQRRQLVGSIEDDGVGFEAADATTPTASRTHWGLLGMQERVEALGGSFSVESSPGAGTTVLWRVPLRSRARGAEVAAGRDEAAAVPQAPLAGPSMAAGGGSRADAHSLAQTLLGRLAGAEAAVRARDDFLAIAGHELRSPMNALSLQLQAIERLLAQGHGARAAQELHRARRLLQRFVQRAVVLLDVSRLNADRLELDVEAVSVPALVDEVLDAYAEEAAARGSSLHAAVEPGLAAHWDRHGIEAVLCNLVTNAFKYGAGTPIRVTAARDGAERIRLTVSDGGPGIEEVHRCRIFERFERVVGVPGKSSGFGVGLWLVGRIARAHGGTVEVEVGPEGGTSLRVTLPAFATSTPSLQAPAP</sequence>
<dbReference type="SUPFAM" id="SSF55785">
    <property type="entry name" value="PYP-like sensor domain (PAS domain)"/>
    <property type="match status" value="3"/>
</dbReference>
<dbReference type="PROSITE" id="PS50109">
    <property type="entry name" value="HIS_KIN"/>
    <property type="match status" value="2"/>
</dbReference>
<dbReference type="SUPFAM" id="SSF47384">
    <property type="entry name" value="Homodimeric domain of signal transducing histidine kinase"/>
    <property type="match status" value="1"/>
</dbReference>
<evidence type="ECO:0000259" key="18">
    <source>
        <dbReference type="PROSITE" id="PS50112"/>
    </source>
</evidence>
<comment type="subcellular location">
    <subcellularLocation>
        <location evidence="3">Cytoplasm</location>
    </subcellularLocation>
</comment>
<dbReference type="SMART" id="SM00387">
    <property type="entry name" value="HATPase_c"/>
    <property type="match status" value="2"/>
</dbReference>
<dbReference type="InterPro" id="IPR003594">
    <property type="entry name" value="HATPase_dom"/>
</dbReference>
<evidence type="ECO:0000256" key="13">
    <source>
        <dbReference type="ARBA" id="ARBA00023012"/>
    </source>
</evidence>
<dbReference type="Gene3D" id="3.30.565.10">
    <property type="entry name" value="Histidine kinase-like ATPase, C-terminal domain"/>
    <property type="match status" value="2"/>
</dbReference>
<dbReference type="PROSITE" id="PS50113">
    <property type="entry name" value="PAC"/>
    <property type="match status" value="3"/>
</dbReference>
<dbReference type="PROSITE" id="PS50112">
    <property type="entry name" value="PAS"/>
    <property type="match status" value="1"/>
</dbReference>
<evidence type="ECO:0000313" key="21">
    <source>
        <dbReference type="Proteomes" id="UP000574067"/>
    </source>
</evidence>
<dbReference type="CDD" id="cd00082">
    <property type="entry name" value="HisKA"/>
    <property type="match status" value="1"/>
</dbReference>
<keyword evidence="10" id="KW-0479">Metal-binding</keyword>
<dbReference type="Pfam" id="PF02518">
    <property type="entry name" value="HATPase_c"/>
    <property type="match status" value="2"/>
</dbReference>
<dbReference type="GO" id="GO:0051539">
    <property type="term" value="F:4 iron, 4 sulfur cluster binding"/>
    <property type="evidence" value="ECO:0007669"/>
    <property type="project" value="UniProtKB-KW"/>
</dbReference>
<accession>A0A848FCD1</accession>
<dbReference type="GO" id="GO:0005737">
    <property type="term" value="C:cytoplasm"/>
    <property type="evidence" value="ECO:0007669"/>
    <property type="project" value="UniProtKB-SubCell"/>
</dbReference>
<keyword evidence="7" id="KW-0963">Cytoplasm</keyword>
<dbReference type="EC" id="2.7.13.3" evidence="4"/>
<dbReference type="Pfam" id="PF08447">
    <property type="entry name" value="PAS_3"/>
    <property type="match status" value="2"/>
</dbReference>
<name>A0A848FCD1_9BURK</name>
<comment type="function">
    <text evidence="15">Member of the two-component regulatory system NreB/NreC involved in the control of dissimilatory nitrate/nitrite reduction in response to oxygen. NreB functions as a direct oxygen sensor histidine kinase which is autophosphorylated, in the absence of oxygen, probably at the conserved histidine residue, and transfers its phosphate group probably to a conserved aspartate residue of NreC. NreB/NreC activates the expression of the nitrate (narGHJI) and nitrite (nir) reductase operons, as well as the putative nitrate transporter gene narT.</text>
</comment>
<evidence type="ECO:0000256" key="5">
    <source>
        <dbReference type="ARBA" id="ARBA00017322"/>
    </source>
</evidence>
<dbReference type="SMART" id="SM00388">
    <property type="entry name" value="HisKA"/>
    <property type="match status" value="2"/>
</dbReference>
<dbReference type="InterPro" id="IPR050482">
    <property type="entry name" value="Sensor_HK_TwoCompSys"/>
</dbReference>
<dbReference type="Gene3D" id="3.30.450.20">
    <property type="entry name" value="PAS domain"/>
    <property type="match status" value="3"/>
</dbReference>
<comment type="caution">
    <text evidence="20">The sequence shown here is derived from an EMBL/GenBank/DDBJ whole genome shotgun (WGS) entry which is preliminary data.</text>
</comment>
<dbReference type="Pfam" id="PF07730">
    <property type="entry name" value="HisKA_3"/>
    <property type="match status" value="1"/>
</dbReference>
<evidence type="ECO:0000256" key="12">
    <source>
        <dbReference type="ARBA" id="ARBA00023004"/>
    </source>
</evidence>
<dbReference type="InterPro" id="IPR001610">
    <property type="entry name" value="PAC"/>
</dbReference>
<dbReference type="FunFam" id="3.30.450.20:FF:000099">
    <property type="entry name" value="Sensory box sensor histidine kinase"/>
    <property type="match status" value="1"/>
</dbReference>
<keyword evidence="11" id="KW-0418">Kinase</keyword>
<dbReference type="InterPro" id="IPR005467">
    <property type="entry name" value="His_kinase_dom"/>
</dbReference>
<evidence type="ECO:0000313" key="20">
    <source>
        <dbReference type="EMBL" id="NML17134.1"/>
    </source>
</evidence>
<evidence type="ECO:0000256" key="8">
    <source>
        <dbReference type="ARBA" id="ARBA00022553"/>
    </source>
</evidence>
<evidence type="ECO:0000256" key="3">
    <source>
        <dbReference type="ARBA" id="ARBA00004496"/>
    </source>
</evidence>
<evidence type="ECO:0000256" key="11">
    <source>
        <dbReference type="ARBA" id="ARBA00022777"/>
    </source>
</evidence>
<feature type="domain" description="PAC" evidence="19">
    <location>
        <begin position="540"/>
        <end position="592"/>
    </location>
</feature>
<dbReference type="PANTHER" id="PTHR24421">
    <property type="entry name" value="NITRATE/NITRITE SENSOR PROTEIN NARX-RELATED"/>
    <property type="match status" value="1"/>
</dbReference>
<evidence type="ECO:0000256" key="9">
    <source>
        <dbReference type="ARBA" id="ARBA00022679"/>
    </source>
</evidence>
<evidence type="ECO:0000256" key="7">
    <source>
        <dbReference type="ARBA" id="ARBA00022490"/>
    </source>
</evidence>
<feature type="domain" description="Histidine kinase" evidence="17">
    <location>
        <begin position="881"/>
        <end position="1098"/>
    </location>
</feature>
<dbReference type="InterPro" id="IPR013656">
    <property type="entry name" value="PAS_4"/>
</dbReference>
<dbReference type="CDD" id="cd00130">
    <property type="entry name" value="PAS"/>
    <property type="match status" value="2"/>
</dbReference>
<dbReference type="InterPro" id="IPR011712">
    <property type="entry name" value="Sig_transdc_His_kin_sub3_dim/P"/>
</dbReference>
<dbReference type="CDD" id="cd16917">
    <property type="entry name" value="HATPase_UhpB-NarQ-NarX-like"/>
    <property type="match status" value="1"/>
</dbReference>
<protein>
    <recommendedName>
        <fullName evidence="5">Oxygen sensor histidine kinase NreB</fullName>
        <ecNumber evidence="4">2.7.13.3</ecNumber>
    </recommendedName>
    <alternativeName>
        <fullName evidence="16">Nitrogen regulation protein B</fullName>
    </alternativeName>
</protein>
<comment type="cofactor">
    <cofactor evidence="2">
        <name>[4Fe-4S] cluster</name>
        <dbReference type="ChEBI" id="CHEBI:49883"/>
    </cofactor>
</comment>
<dbReference type="Gene3D" id="1.10.287.130">
    <property type="match status" value="1"/>
</dbReference>
<dbReference type="Gene3D" id="3.30.450.40">
    <property type="match status" value="1"/>
</dbReference>
<dbReference type="SMART" id="SM00086">
    <property type="entry name" value="PAC"/>
    <property type="match status" value="2"/>
</dbReference>
<evidence type="ECO:0000256" key="2">
    <source>
        <dbReference type="ARBA" id="ARBA00001966"/>
    </source>
</evidence>
<dbReference type="GO" id="GO:0000155">
    <property type="term" value="F:phosphorelay sensor kinase activity"/>
    <property type="evidence" value="ECO:0007669"/>
    <property type="project" value="InterPro"/>
</dbReference>
<dbReference type="InterPro" id="IPR035965">
    <property type="entry name" value="PAS-like_dom_sf"/>
</dbReference>
<proteinExistence type="predicted"/>
<dbReference type="SMART" id="SM00065">
    <property type="entry name" value="GAF"/>
    <property type="match status" value="1"/>
</dbReference>
<dbReference type="Gene3D" id="1.20.5.1930">
    <property type="match status" value="1"/>
</dbReference>
<dbReference type="NCBIfam" id="TIGR00229">
    <property type="entry name" value="sensory_box"/>
    <property type="match status" value="2"/>
</dbReference>
<dbReference type="SUPFAM" id="SSF55781">
    <property type="entry name" value="GAF domain-like"/>
    <property type="match status" value="1"/>
</dbReference>
<dbReference type="EMBL" id="JABBFW010000015">
    <property type="protein sequence ID" value="NML17134.1"/>
    <property type="molecule type" value="Genomic_DNA"/>
</dbReference>
<dbReference type="SMART" id="SM00091">
    <property type="entry name" value="PAS"/>
    <property type="match status" value="2"/>
</dbReference>
<dbReference type="InterPro" id="IPR036097">
    <property type="entry name" value="HisK_dim/P_sf"/>
</dbReference>
<evidence type="ECO:0000256" key="16">
    <source>
        <dbReference type="ARBA" id="ARBA00030800"/>
    </source>
</evidence>
<dbReference type="GO" id="GO:0046872">
    <property type="term" value="F:metal ion binding"/>
    <property type="evidence" value="ECO:0007669"/>
    <property type="project" value="UniProtKB-KW"/>
</dbReference>
<organism evidence="20 21">
    <name type="scientific">Azohydromonas caseinilytica</name>
    <dbReference type="NCBI Taxonomy" id="2728836"/>
    <lineage>
        <taxon>Bacteria</taxon>
        <taxon>Pseudomonadati</taxon>
        <taxon>Pseudomonadota</taxon>
        <taxon>Betaproteobacteria</taxon>
        <taxon>Burkholderiales</taxon>
        <taxon>Sphaerotilaceae</taxon>
        <taxon>Azohydromonas</taxon>
    </lineage>
</organism>
<gene>
    <name evidence="20" type="ORF">HHL10_19345</name>
</gene>
<feature type="domain" description="PAS" evidence="18">
    <location>
        <begin position="467"/>
        <end position="538"/>
    </location>
</feature>
<feature type="domain" description="PAC" evidence="19">
    <location>
        <begin position="117"/>
        <end position="170"/>
    </location>
</feature>
<dbReference type="Proteomes" id="UP000574067">
    <property type="component" value="Unassembled WGS sequence"/>
</dbReference>
<dbReference type="InterPro" id="IPR003018">
    <property type="entry name" value="GAF"/>
</dbReference>
<dbReference type="InterPro" id="IPR000700">
    <property type="entry name" value="PAS-assoc_C"/>
</dbReference>
<dbReference type="GO" id="GO:0016020">
    <property type="term" value="C:membrane"/>
    <property type="evidence" value="ECO:0007669"/>
    <property type="project" value="InterPro"/>
</dbReference>
<evidence type="ECO:0000256" key="6">
    <source>
        <dbReference type="ARBA" id="ARBA00022485"/>
    </source>
</evidence>
<dbReference type="SUPFAM" id="SSF55874">
    <property type="entry name" value="ATPase domain of HSP90 chaperone/DNA topoisomerase II/histidine kinase"/>
    <property type="match status" value="2"/>
</dbReference>
<keyword evidence="13" id="KW-0902">Two-component regulatory system</keyword>
<evidence type="ECO:0000256" key="4">
    <source>
        <dbReference type="ARBA" id="ARBA00012438"/>
    </source>
</evidence>
<evidence type="ECO:0000256" key="14">
    <source>
        <dbReference type="ARBA" id="ARBA00023014"/>
    </source>
</evidence>
<reference evidence="20 21" key="1">
    <citation type="submission" date="2020-04" db="EMBL/GenBank/DDBJ databases">
        <title>Azohydromonas sp. isolated from soil.</title>
        <authorList>
            <person name="Dahal R.H."/>
        </authorList>
    </citation>
    <scope>NUCLEOTIDE SEQUENCE [LARGE SCALE GENOMIC DNA]</scope>
    <source>
        <strain evidence="20 21">G-1-1-14</strain>
    </source>
</reference>
<comment type="catalytic activity">
    <reaction evidence="1">
        <text>ATP + protein L-histidine = ADP + protein N-phospho-L-histidine.</text>
        <dbReference type="EC" id="2.7.13.3"/>
    </reaction>
</comment>
<evidence type="ECO:0000259" key="19">
    <source>
        <dbReference type="PROSITE" id="PS50113"/>
    </source>
</evidence>
<dbReference type="PRINTS" id="PR00344">
    <property type="entry name" value="BCTRLSENSOR"/>
</dbReference>
<feature type="domain" description="PAC" evidence="19">
    <location>
        <begin position="414"/>
        <end position="466"/>
    </location>
</feature>
<dbReference type="RefSeq" id="WP_169162038.1">
    <property type="nucleotide sequence ID" value="NZ_JABBFW010000015.1"/>
</dbReference>
<dbReference type="InterPro" id="IPR029016">
    <property type="entry name" value="GAF-like_dom_sf"/>
</dbReference>
<keyword evidence="12" id="KW-0408">Iron</keyword>